<dbReference type="EMBL" id="JACVVK020000317">
    <property type="protein sequence ID" value="KAK7478769.1"/>
    <property type="molecule type" value="Genomic_DNA"/>
</dbReference>
<accession>A0ABD0JVL2</accession>
<reference evidence="2 3" key="1">
    <citation type="journal article" date="2023" name="Sci. Data">
        <title>Genome assembly of the Korean intertidal mud-creeper Batillaria attramentaria.</title>
        <authorList>
            <person name="Patra A.K."/>
            <person name="Ho P.T."/>
            <person name="Jun S."/>
            <person name="Lee S.J."/>
            <person name="Kim Y."/>
            <person name="Won Y.J."/>
        </authorList>
    </citation>
    <scope>NUCLEOTIDE SEQUENCE [LARGE SCALE GENOMIC DNA]</scope>
    <source>
        <strain evidence="2">Wonlab-2016</strain>
    </source>
</reference>
<dbReference type="AlphaFoldDB" id="A0ABD0JVL2"/>
<evidence type="ECO:0000313" key="3">
    <source>
        <dbReference type="Proteomes" id="UP001519460"/>
    </source>
</evidence>
<evidence type="ECO:0000313" key="2">
    <source>
        <dbReference type="EMBL" id="KAK7478769.1"/>
    </source>
</evidence>
<feature type="region of interest" description="Disordered" evidence="1">
    <location>
        <begin position="27"/>
        <end position="46"/>
    </location>
</feature>
<organism evidence="2 3">
    <name type="scientific">Batillaria attramentaria</name>
    <dbReference type="NCBI Taxonomy" id="370345"/>
    <lineage>
        <taxon>Eukaryota</taxon>
        <taxon>Metazoa</taxon>
        <taxon>Spiralia</taxon>
        <taxon>Lophotrochozoa</taxon>
        <taxon>Mollusca</taxon>
        <taxon>Gastropoda</taxon>
        <taxon>Caenogastropoda</taxon>
        <taxon>Sorbeoconcha</taxon>
        <taxon>Cerithioidea</taxon>
        <taxon>Batillariidae</taxon>
        <taxon>Batillaria</taxon>
    </lineage>
</organism>
<sequence length="106" mass="11609">MKPEVQFTQVRGNRDVSASQNFTASITGVSTRQPRRASCRSNGGKRSNRLGCRAVLKQKTSQTQTVSTESELRANSSVFISKFTSAIPSEQSGHLSLKLRVCATFE</sequence>
<gene>
    <name evidence="2" type="ORF">BaRGS_00029980</name>
</gene>
<name>A0ABD0JVL2_9CAEN</name>
<evidence type="ECO:0000256" key="1">
    <source>
        <dbReference type="SAM" id="MobiDB-lite"/>
    </source>
</evidence>
<keyword evidence="3" id="KW-1185">Reference proteome</keyword>
<dbReference type="Proteomes" id="UP001519460">
    <property type="component" value="Unassembled WGS sequence"/>
</dbReference>
<proteinExistence type="predicted"/>
<feature type="non-terminal residue" evidence="2">
    <location>
        <position position="106"/>
    </location>
</feature>
<protein>
    <submittedName>
        <fullName evidence="2">Uncharacterized protein</fullName>
    </submittedName>
</protein>
<comment type="caution">
    <text evidence="2">The sequence shown here is derived from an EMBL/GenBank/DDBJ whole genome shotgun (WGS) entry which is preliminary data.</text>
</comment>